<dbReference type="RefSeq" id="WP_015202466.1">
    <property type="nucleotide sequence ID" value="NC_019753.1"/>
</dbReference>
<proteinExistence type="predicted"/>
<evidence type="ECO:0000256" key="4">
    <source>
        <dbReference type="ARBA" id="ARBA00022984"/>
    </source>
</evidence>
<dbReference type="GO" id="GO:0071555">
    <property type="term" value="P:cell wall organization"/>
    <property type="evidence" value="ECO:0007669"/>
    <property type="project" value="UniProtKB-UniRule"/>
</dbReference>
<dbReference type="Pfam" id="PF03734">
    <property type="entry name" value="YkuD"/>
    <property type="match status" value="1"/>
</dbReference>
<evidence type="ECO:0000256" key="7">
    <source>
        <dbReference type="SAM" id="SignalP"/>
    </source>
</evidence>
<dbReference type="HOGENOM" id="CLU_115441_0_0_3"/>
<evidence type="ECO:0000313" key="9">
    <source>
        <dbReference type="EMBL" id="AFZ12344.1"/>
    </source>
</evidence>
<evidence type="ECO:0000256" key="6">
    <source>
        <dbReference type="PROSITE-ProRule" id="PRU01373"/>
    </source>
</evidence>
<comment type="pathway">
    <text evidence="1 6">Cell wall biogenesis; peptidoglycan biosynthesis.</text>
</comment>
<evidence type="ECO:0000256" key="1">
    <source>
        <dbReference type="ARBA" id="ARBA00004752"/>
    </source>
</evidence>
<dbReference type="STRING" id="1173022.Cri9333_1450"/>
<evidence type="ECO:0000256" key="2">
    <source>
        <dbReference type="ARBA" id="ARBA00022679"/>
    </source>
</evidence>
<dbReference type="eggNOG" id="COG1376">
    <property type="taxonomic scope" value="Bacteria"/>
</dbReference>
<evidence type="ECO:0000313" key="10">
    <source>
        <dbReference type="Proteomes" id="UP000010472"/>
    </source>
</evidence>
<keyword evidence="7" id="KW-0732">Signal</keyword>
<dbReference type="PATRIC" id="fig|1173022.3.peg.1569"/>
<feature type="domain" description="L,D-TPase catalytic" evidence="8">
    <location>
        <begin position="54"/>
        <end position="167"/>
    </location>
</feature>
<dbReference type="EMBL" id="CP003620">
    <property type="protein sequence ID" value="AFZ12344.1"/>
    <property type="molecule type" value="Genomic_DNA"/>
</dbReference>
<dbReference type="InterPro" id="IPR050979">
    <property type="entry name" value="LD-transpeptidase"/>
</dbReference>
<organism evidence="9 10">
    <name type="scientific">Crinalium epipsammum PCC 9333</name>
    <dbReference type="NCBI Taxonomy" id="1173022"/>
    <lineage>
        <taxon>Bacteria</taxon>
        <taxon>Bacillati</taxon>
        <taxon>Cyanobacteriota</taxon>
        <taxon>Cyanophyceae</taxon>
        <taxon>Gomontiellales</taxon>
        <taxon>Gomontiellaceae</taxon>
        <taxon>Crinalium</taxon>
    </lineage>
</organism>
<dbReference type="AlphaFoldDB" id="K9VXR6"/>
<dbReference type="InterPro" id="IPR038063">
    <property type="entry name" value="Transpep_catalytic_dom"/>
</dbReference>
<dbReference type="KEGG" id="cep:Cri9333_1450"/>
<dbReference type="SUPFAM" id="SSF141523">
    <property type="entry name" value="L,D-transpeptidase catalytic domain-like"/>
    <property type="match status" value="1"/>
</dbReference>
<accession>K9VXR6</accession>
<dbReference type="UniPathway" id="UPA00219"/>
<protein>
    <submittedName>
        <fullName evidence="9">Peptidoglycan transpeptidase, ErfK-YbiS-YhnG family</fullName>
    </submittedName>
</protein>
<dbReference type="InterPro" id="IPR005490">
    <property type="entry name" value="LD_TPept_cat_dom"/>
</dbReference>
<dbReference type="Proteomes" id="UP000010472">
    <property type="component" value="Chromosome"/>
</dbReference>
<feature type="active site" description="Proton donor/acceptor" evidence="6">
    <location>
        <position position="127"/>
    </location>
</feature>
<evidence type="ECO:0000256" key="3">
    <source>
        <dbReference type="ARBA" id="ARBA00022960"/>
    </source>
</evidence>
<gene>
    <name evidence="9" type="ORF">Cri9333_1450</name>
</gene>
<keyword evidence="2" id="KW-0808">Transferase</keyword>
<dbReference type="PROSITE" id="PS52029">
    <property type="entry name" value="LD_TPASE"/>
    <property type="match status" value="1"/>
</dbReference>
<dbReference type="CDD" id="cd16913">
    <property type="entry name" value="YkuD_like"/>
    <property type="match status" value="1"/>
</dbReference>
<name>K9VXR6_9CYAN</name>
<dbReference type="GO" id="GO:0005576">
    <property type="term" value="C:extracellular region"/>
    <property type="evidence" value="ECO:0007669"/>
    <property type="project" value="TreeGrafter"/>
</dbReference>
<dbReference type="GO" id="GO:0071972">
    <property type="term" value="F:peptidoglycan L,D-transpeptidase activity"/>
    <property type="evidence" value="ECO:0007669"/>
    <property type="project" value="TreeGrafter"/>
</dbReference>
<dbReference type="PANTHER" id="PTHR30582:SF2">
    <property type="entry name" value="L,D-TRANSPEPTIDASE YCIB-RELATED"/>
    <property type="match status" value="1"/>
</dbReference>
<dbReference type="GO" id="GO:0008360">
    <property type="term" value="P:regulation of cell shape"/>
    <property type="evidence" value="ECO:0007669"/>
    <property type="project" value="UniProtKB-UniRule"/>
</dbReference>
<keyword evidence="10" id="KW-1185">Reference proteome</keyword>
<feature type="chain" id="PRO_5003937835" evidence="7">
    <location>
        <begin position="37"/>
        <end position="168"/>
    </location>
</feature>
<dbReference type="GO" id="GO:0018104">
    <property type="term" value="P:peptidoglycan-protein cross-linking"/>
    <property type="evidence" value="ECO:0007669"/>
    <property type="project" value="TreeGrafter"/>
</dbReference>
<feature type="active site" description="Nucleophile" evidence="6">
    <location>
        <position position="143"/>
    </location>
</feature>
<keyword evidence="5 6" id="KW-0961">Cell wall biogenesis/degradation</keyword>
<keyword evidence="3 6" id="KW-0133">Cell shape</keyword>
<evidence type="ECO:0000256" key="5">
    <source>
        <dbReference type="ARBA" id="ARBA00023316"/>
    </source>
</evidence>
<dbReference type="GO" id="GO:0016740">
    <property type="term" value="F:transferase activity"/>
    <property type="evidence" value="ECO:0007669"/>
    <property type="project" value="UniProtKB-KW"/>
</dbReference>
<evidence type="ECO:0000259" key="8">
    <source>
        <dbReference type="PROSITE" id="PS52029"/>
    </source>
</evidence>
<keyword evidence="4 6" id="KW-0573">Peptidoglycan synthesis</keyword>
<dbReference type="Gene3D" id="2.40.440.10">
    <property type="entry name" value="L,D-transpeptidase catalytic domain-like"/>
    <property type="match status" value="1"/>
</dbReference>
<sequence>MNNLIRCFWLRRKGAIWASVTLLLVALFSWSTPAIAASKSSKVIKTANANSAKPWIKVDLSSQRLTVLKGKKRLYSVAISSGKRSTPTLTGTFRVQSKYRTKRMRGEDYDVPNVPYAMFYSGGYAIHGAYWHNKFGRPVSHGCVNLPVGAARRVFSLAKVGTKVVVQK</sequence>
<dbReference type="PANTHER" id="PTHR30582">
    <property type="entry name" value="L,D-TRANSPEPTIDASE"/>
    <property type="match status" value="1"/>
</dbReference>
<reference evidence="9 10" key="1">
    <citation type="submission" date="2012-06" db="EMBL/GenBank/DDBJ databases">
        <title>Finished chromosome of genome of Crinalium epipsammum PCC 9333.</title>
        <authorList>
            <consortium name="US DOE Joint Genome Institute"/>
            <person name="Gugger M."/>
            <person name="Coursin T."/>
            <person name="Rippka R."/>
            <person name="Tandeau De Marsac N."/>
            <person name="Huntemann M."/>
            <person name="Wei C.-L."/>
            <person name="Han J."/>
            <person name="Detter J.C."/>
            <person name="Han C."/>
            <person name="Tapia R."/>
            <person name="Davenport K."/>
            <person name="Daligault H."/>
            <person name="Erkkila T."/>
            <person name="Gu W."/>
            <person name="Munk A.C.C."/>
            <person name="Teshima H."/>
            <person name="Xu Y."/>
            <person name="Chain P."/>
            <person name="Chen A."/>
            <person name="Krypides N."/>
            <person name="Mavromatis K."/>
            <person name="Markowitz V."/>
            <person name="Szeto E."/>
            <person name="Ivanova N."/>
            <person name="Mikhailova N."/>
            <person name="Ovchinnikova G."/>
            <person name="Pagani I."/>
            <person name="Pati A."/>
            <person name="Goodwin L."/>
            <person name="Peters L."/>
            <person name="Pitluck S."/>
            <person name="Woyke T."/>
            <person name="Kerfeld C."/>
        </authorList>
    </citation>
    <scope>NUCLEOTIDE SEQUENCE [LARGE SCALE GENOMIC DNA]</scope>
    <source>
        <strain evidence="9 10">PCC 9333</strain>
    </source>
</reference>
<dbReference type="OrthoDB" id="463216at2"/>
<feature type="signal peptide" evidence="7">
    <location>
        <begin position="1"/>
        <end position="36"/>
    </location>
</feature>